<evidence type="ECO:0000313" key="2">
    <source>
        <dbReference type="EMBL" id="KAH3869276.1"/>
    </source>
</evidence>
<reference evidence="2" key="1">
    <citation type="journal article" date="2019" name="bioRxiv">
        <title>The Genome of the Zebra Mussel, Dreissena polymorpha: A Resource for Invasive Species Research.</title>
        <authorList>
            <person name="McCartney M.A."/>
            <person name="Auch B."/>
            <person name="Kono T."/>
            <person name="Mallez S."/>
            <person name="Zhang Y."/>
            <person name="Obille A."/>
            <person name="Becker A."/>
            <person name="Abrahante J.E."/>
            <person name="Garbe J."/>
            <person name="Badalamenti J.P."/>
            <person name="Herman A."/>
            <person name="Mangelson H."/>
            <person name="Liachko I."/>
            <person name="Sullivan S."/>
            <person name="Sone E.D."/>
            <person name="Koren S."/>
            <person name="Silverstein K.A.T."/>
            <person name="Beckman K.B."/>
            <person name="Gohl D.M."/>
        </authorList>
    </citation>
    <scope>NUCLEOTIDE SEQUENCE</scope>
    <source>
        <strain evidence="2">Duluth1</strain>
        <tissue evidence="2">Whole animal</tissue>
    </source>
</reference>
<keyword evidence="3" id="KW-1185">Reference proteome</keyword>
<sequence length="69" mass="8369">MVLLNLWQQERYPNMQNDQTPNRETYGDMSQGDRDQGRENTFTRREHTFLSPYQEQGFPAPNTSYYQQY</sequence>
<dbReference type="Proteomes" id="UP000828390">
    <property type="component" value="Unassembled WGS sequence"/>
</dbReference>
<reference evidence="2" key="2">
    <citation type="submission" date="2020-11" db="EMBL/GenBank/DDBJ databases">
        <authorList>
            <person name="McCartney M.A."/>
            <person name="Auch B."/>
            <person name="Kono T."/>
            <person name="Mallez S."/>
            <person name="Becker A."/>
            <person name="Gohl D.M."/>
            <person name="Silverstein K.A.T."/>
            <person name="Koren S."/>
            <person name="Bechman K.B."/>
            <person name="Herman A."/>
            <person name="Abrahante J.E."/>
            <person name="Garbe J."/>
        </authorList>
    </citation>
    <scope>NUCLEOTIDE SEQUENCE</scope>
    <source>
        <strain evidence="2">Duluth1</strain>
        <tissue evidence="2">Whole animal</tissue>
    </source>
</reference>
<feature type="compositionally biased region" description="Basic and acidic residues" evidence="1">
    <location>
        <begin position="31"/>
        <end position="48"/>
    </location>
</feature>
<name>A0A9D4M6K1_DREPO</name>
<dbReference type="EMBL" id="JAIWYP010000002">
    <property type="protein sequence ID" value="KAH3869276.1"/>
    <property type="molecule type" value="Genomic_DNA"/>
</dbReference>
<accession>A0A9D4M6K1</accession>
<comment type="caution">
    <text evidence="2">The sequence shown here is derived from an EMBL/GenBank/DDBJ whole genome shotgun (WGS) entry which is preliminary data.</text>
</comment>
<gene>
    <name evidence="2" type="ORF">DPMN_032439</name>
</gene>
<feature type="region of interest" description="Disordered" evidence="1">
    <location>
        <begin position="9"/>
        <end position="69"/>
    </location>
</feature>
<organism evidence="2 3">
    <name type="scientific">Dreissena polymorpha</name>
    <name type="common">Zebra mussel</name>
    <name type="synonym">Mytilus polymorpha</name>
    <dbReference type="NCBI Taxonomy" id="45954"/>
    <lineage>
        <taxon>Eukaryota</taxon>
        <taxon>Metazoa</taxon>
        <taxon>Spiralia</taxon>
        <taxon>Lophotrochozoa</taxon>
        <taxon>Mollusca</taxon>
        <taxon>Bivalvia</taxon>
        <taxon>Autobranchia</taxon>
        <taxon>Heteroconchia</taxon>
        <taxon>Euheterodonta</taxon>
        <taxon>Imparidentia</taxon>
        <taxon>Neoheterodontei</taxon>
        <taxon>Myida</taxon>
        <taxon>Dreissenoidea</taxon>
        <taxon>Dreissenidae</taxon>
        <taxon>Dreissena</taxon>
    </lineage>
</organism>
<evidence type="ECO:0000313" key="3">
    <source>
        <dbReference type="Proteomes" id="UP000828390"/>
    </source>
</evidence>
<protein>
    <submittedName>
        <fullName evidence="2">Uncharacterized protein</fullName>
    </submittedName>
</protein>
<dbReference type="AlphaFoldDB" id="A0A9D4M6K1"/>
<evidence type="ECO:0000256" key="1">
    <source>
        <dbReference type="SAM" id="MobiDB-lite"/>
    </source>
</evidence>
<proteinExistence type="predicted"/>
<feature type="compositionally biased region" description="Polar residues" evidence="1">
    <location>
        <begin position="14"/>
        <end position="23"/>
    </location>
</feature>